<comment type="caution">
    <text evidence="9">The sequence shown here is derived from an EMBL/GenBank/DDBJ whole genome shotgun (WGS) entry which is preliminary data.</text>
</comment>
<evidence type="ECO:0000256" key="2">
    <source>
        <dbReference type="ARBA" id="ARBA00022475"/>
    </source>
</evidence>
<keyword evidence="3 7" id="KW-0812">Transmembrane</keyword>
<dbReference type="OrthoDB" id="9813917at2"/>
<dbReference type="Proteomes" id="UP000319499">
    <property type="component" value="Unassembled WGS sequence"/>
</dbReference>
<dbReference type="RefSeq" id="WP_146261565.1">
    <property type="nucleotide sequence ID" value="NZ_SELG01000029.1"/>
</dbReference>
<evidence type="ECO:0000256" key="7">
    <source>
        <dbReference type="SAM" id="Phobius"/>
    </source>
</evidence>
<feature type="transmembrane region" description="Helical" evidence="7">
    <location>
        <begin position="232"/>
        <end position="256"/>
    </location>
</feature>
<feature type="transmembrane region" description="Helical" evidence="7">
    <location>
        <begin position="169"/>
        <end position="191"/>
    </location>
</feature>
<feature type="transmembrane region" description="Helical" evidence="7">
    <location>
        <begin position="197"/>
        <end position="220"/>
    </location>
</feature>
<feature type="transmembrane region" description="Helical" evidence="7">
    <location>
        <begin position="121"/>
        <end position="139"/>
    </location>
</feature>
<keyword evidence="4 7" id="KW-1133">Transmembrane helix</keyword>
<dbReference type="GO" id="GO:0015744">
    <property type="term" value="P:succinate transport"/>
    <property type="evidence" value="ECO:0007669"/>
    <property type="project" value="TreeGrafter"/>
</dbReference>
<gene>
    <name evidence="9" type="ORF">ETU09_02525</name>
</gene>
<dbReference type="InterPro" id="IPR010619">
    <property type="entry name" value="ThrE-like_N"/>
</dbReference>
<evidence type="ECO:0000256" key="5">
    <source>
        <dbReference type="ARBA" id="ARBA00023136"/>
    </source>
</evidence>
<evidence type="ECO:0000256" key="1">
    <source>
        <dbReference type="ARBA" id="ARBA00004651"/>
    </source>
</evidence>
<protein>
    <submittedName>
        <fullName evidence="9">Threonine/serine exporter</fullName>
    </submittedName>
</protein>
<reference evidence="9 10" key="1">
    <citation type="submission" date="2019-02" db="EMBL/GenBank/DDBJ databases">
        <title>Apibacter muscae sp. nov.: a novel member of the house fly microbiota.</title>
        <authorList>
            <person name="Park R."/>
        </authorList>
    </citation>
    <scope>NUCLEOTIDE SEQUENCE [LARGE SCALE GENOMIC DNA]</scope>
    <source>
        <strain evidence="9 10">AL1</strain>
    </source>
</reference>
<dbReference type="EMBL" id="SELH01000013">
    <property type="protein sequence ID" value="TWP29875.1"/>
    <property type="molecule type" value="Genomic_DNA"/>
</dbReference>
<evidence type="ECO:0000256" key="4">
    <source>
        <dbReference type="ARBA" id="ARBA00022989"/>
    </source>
</evidence>
<evidence type="ECO:0000313" key="9">
    <source>
        <dbReference type="EMBL" id="TWP29875.1"/>
    </source>
</evidence>
<evidence type="ECO:0000256" key="6">
    <source>
        <dbReference type="ARBA" id="ARBA00034125"/>
    </source>
</evidence>
<accession>A0A563DI52</accession>
<keyword evidence="2" id="KW-1003">Cell membrane</keyword>
<dbReference type="Pfam" id="PF06738">
    <property type="entry name" value="ThrE"/>
    <property type="match status" value="1"/>
</dbReference>
<keyword evidence="10" id="KW-1185">Reference proteome</keyword>
<comment type="similarity">
    <text evidence="6">Belongs to the ThrE exporter (TC 2.A.79) family.</text>
</comment>
<comment type="subcellular location">
    <subcellularLocation>
        <location evidence="1">Cell membrane</location>
        <topology evidence="1">Multi-pass membrane protein</topology>
    </subcellularLocation>
</comment>
<dbReference type="PANTHER" id="PTHR34390">
    <property type="entry name" value="UPF0442 PROTEIN YJJB-RELATED"/>
    <property type="match status" value="1"/>
</dbReference>
<proteinExistence type="inferred from homology"/>
<dbReference type="GO" id="GO:0005886">
    <property type="term" value="C:plasma membrane"/>
    <property type="evidence" value="ECO:0007669"/>
    <property type="project" value="UniProtKB-SubCell"/>
</dbReference>
<name>A0A563DI52_9FLAO</name>
<feature type="transmembrane region" description="Helical" evidence="7">
    <location>
        <begin position="145"/>
        <end position="162"/>
    </location>
</feature>
<organism evidence="9 10">
    <name type="scientific">Apibacter muscae</name>
    <dbReference type="NCBI Taxonomy" id="2509004"/>
    <lineage>
        <taxon>Bacteria</taxon>
        <taxon>Pseudomonadati</taxon>
        <taxon>Bacteroidota</taxon>
        <taxon>Flavobacteriia</taxon>
        <taxon>Flavobacteriales</taxon>
        <taxon>Weeksellaceae</taxon>
        <taxon>Apibacter</taxon>
    </lineage>
</organism>
<evidence type="ECO:0000259" key="8">
    <source>
        <dbReference type="Pfam" id="PF06738"/>
    </source>
</evidence>
<dbReference type="AlphaFoldDB" id="A0A563DI52"/>
<dbReference type="GO" id="GO:0022857">
    <property type="term" value="F:transmembrane transporter activity"/>
    <property type="evidence" value="ECO:0007669"/>
    <property type="project" value="InterPro"/>
</dbReference>
<dbReference type="PANTHER" id="PTHR34390:SF2">
    <property type="entry name" value="SUCCINATE TRANSPORTER SUBUNIT YJJP-RELATED"/>
    <property type="match status" value="1"/>
</dbReference>
<evidence type="ECO:0000256" key="3">
    <source>
        <dbReference type="ARBA" id="ARBA00022692"/>
    </source>
</evidence>
<feature type="domain" description="Threonine/serine exporter-like N-terminal" evidence="8">
    <location>
        <begin position="17"/>
        <end position="250"/>
    </location>
</feature>
<dbReference type="InterPro" id="IPR050539">
    <property type="entry name" value="ThrE_Dicarb/AminoAcid_Exp"/>
</dbReference>
<sequence length="257" mass="28273">MPDSPNHIKSVSLLLSDLAITLIMNGANTSRTLKNTLRISNQLGFKTDFFFSLSSVILTVSDIKGNESHTIVRSIPHISVNFDIISEISLLSWRVVDENLSVYDIEKSLREIKEIKQYSKIYICIFVGLAGAGLCRILGGSWLEFIFCFFATVIGLLTRILLTKKGFNIFIVFSASSFAAVSTICAFRLIFNDSLNSALASCVLFLIPGVPLINSFIDILEGYISQGIARGILGTMLILSIAIGLFLSLFIFGYGFN</sequence>
<keyword evidence="5 7" id="KW-0472">Membrane</keyword>
<evidence type="ECO:0000313" key="10">
    <source>
        <dbReference type="Proteomes" id="UP000319499"/>
    </source>
</evidence>